<dbReference type="EMBL" id="JAZHXI010000003">
    <property type="protein sequence ID" value="KAL2073897.1"/>
    <property type="molecule type" value="Genomic_DNA"/>
</dbReference>
<sequence>MSKNRTGLIAFLNFYTAIWPSEP</sequence>
<dbReference type="Proteomes" id="UP001595075">
    <property type="component" value="Unassembled WGS sequence"/>
</dbReference>
<evidence type="ECO:0000313" key="1">
    <source>
        <dbReference type="EMBL" id="KAL2073897.1"/>
    </source>
</evidence>
<reference evidence="1 2" key="1">
    <citation type="journal article" date="2024" name="Commun. Biol.">
        <title>Comparative genomic analysis of thermophilic fungi reveals convergent evolutionary adaptations and gene losses.</title>
        <authorList>
            <person name="Steindorff A.S."/>
            <person name="Aguilar-Pontes M.V."/>
            <person name="Robinson A.J."/>
            <person name="Andreopoulos B."/>
            <person name="LaButti K."/>
            <person name="Kuo A."/>
            <person name="Mondo S."/>
            <person name="Riley R."/>
            <person name="Otillar R."/>
            <person name="Haridas S."/>
            <person name="Lipzen A."/>
            <person name="Grimwood J."/>
            <person name="Schmutz J."/>
            <person name="Clum A."/>
            <person name="Reid I.D."/>
            <person name="Moisan M.C."/>
            <person name="Butler G."/>
            <person name="Nguyen T.T.M."/>
            <person name="Dewar K."/>
            <person name="Conant G."/>
            <person name="Drula E."/>
            <person name="Henrissat B."/>
            <person name="Hansel C."/>
            <person name="Singer S."/>
            <person name="Hutchinson M.I."/>
            <person name="de Vries R.P."/>
            <person name="Natvig D.O."/>
            <person name="Powell A.J."/>
            <person name="Tsang A."/>
            <person name="Grigoriev I.V."/>
        </authorList>
    </citation>
    <scope>NUCLEOTIDE SEQUENCE [LARGE SCALE GENOMIC DNA]</scope>
    <source>
        <strain evidence="1 2">CBS 494.80</strain>
    </source>
</reference>
<gene>
    <name evidence="1" type="ORF">VTL71DRAFT_11223</name>
</gene>
<evidence type="ECO:0000313" key="2">
    <source>
        <dbReference type="Proteomes" id="UP001595075"/>
    </source>
</evidence>
<accession>A0ABR4CVN5</accession>
<name>A0ABR4CVN5_9HELO</name>
<keyword evidence="2" id="KW-1185">Reference proteome</keyword>
<proteinExistence type="predicted"/>
<comment type="caution">
    <text evidence="1">The sequence shown here is derived from an EMBL/GenBank/DDBJ whole genome shotgun (WGS) entry which is preliminary data.</text>
</comment>
<protein>
    <submittedName>
        <fullName evidence="1">Uncharacterized protein</fullName>
    </submittedName>
</protein>
<organism evidence="1 2">
    <name type="scientific">Oculimacula yallundae</name>
    <dbReference type="NCBI Taxonomy" id="86028"/>
    <lineage>
        <taxon>Eukaryota</taxon>
        <taxon>Fungi</taxon>
        <taxon>Dikarya</taxon>
        <taxon>Ascomycota</taxon>
        <taxon>Pezizomycotina</taxon>
        <taxon>Leotiomycetes</taxon>
        <taxon>Helotiales</taxon>
        <taxon>Ploettnerulaceae</taxon>
        <taxon>Oculimacula</taxon>
    </lineage>
</organism>